<dbReference type="InterPro" id="IPR050226">
    <property type="entry name" value="NagZ_Beta-hexosaminidase"/>
</dbReference>
<dbReference type="InterPro" id="IPR017853">
    <property type="entry name" value="GH"/>
</dbReference>
<evidence type="ECO:0000313" key="8">
    <source>
        <dbReference type="Proteomes" id="UP000224563"/>
    </source>
</evidence>
<dbReference type="GO" id="GO:0009254">
    <property type="term" value="P:peptidoglycan turnover"/>
    <property type="evidence" value="ECO:0007669"/>
    <property type="project" value="TreeGrafter"/>
</dbReference>
<protein>
    <recommendedName>
        <fullName evidence="3">beta-N-acetylhexosaminidase</fullName>
        <ecNumber evidence="3">3.2.1.52</ecNumber>
    </recommendedName>
</protein>
<dbReference type="SUPFAM" id="SSF52279">
    <property type="entry name" value="Beta-D-glucan exohydrolase, C-terminal domain"/>
    <property type="match status" value="1"/>
</dbReference>
<dbReference type="GO" id="GO:0005975">
    <property type="term" value="P:carbohydrate metabolic process"/>
    <property type="evidence" value="ECO:0007669"/>
    <property type="project" value="InterPro"/>
</dbReference>
<accession>A0A2G3E3R0</accession>
<reference evidence="7 8" key="1">
    <citation type="submission" date="2017-10" db="EMBL/GenBank/DDBJ databases">
        <title>Resolving the taxonomy of Roseburia spp., Eubacterium rectale and Agathobacter spp. through phylogenomic analysis.</title>
        <authorList>
            <person name="Sheridan P.O."/>
            <person name="Walker A.W."/>
            <person name="Duncan S.H."/>
            <person name="Scott K.P."/>
            <person name="Toole P.W.O."/>
            <person name="Luis P."/>
            <person name="Flint H.J."/>
        </authorList>
    </citation>
    <scope>NUCLEOTIDE SEQUENCE [LARGE SCALE GENOMIC DNA]</scope>
    <source>
        <strain evidence="7 8">JK623</strain>
    </source>
</reference>
<dbReference type="Proteomes" id="UP000224563">
    <property type="component" value="Unassembled WGS sequence"/>
</dbReference>
<evidence type="ECO:0000256" key="5">
    <source>
        <dbReference type="ARBA" id="ARBA00023295"/>
    </source>
</evidence>
<keyword evidence="4" id="KW-0378">Hydrolase</keyword>
<dbReference type="RefSeq" id="WP_099386045.1">
    <property type="nucleotide sequence ID" value="NZ_JANSWH010000067.1"/>
</dbReference>
<dbReference type="GO" id="GO:0004563">
    <property type="term" value="F:beta-N-acetylhexosaminidase activity"/>
    <property type="evidence" value="ECO:0007669"/>
    <property type="project" value="UniProtKB-EC"/>
</dbReference>
<dbReference type="InterPro" id="IPR036881">
    <property type="entry name" value="Glyco_hydro_3_C_sf"/>
</dbReference>
<proteinExistence type="inferred from homology"/>
<evidence type="ECO:0000256" key="2">
    <source>
        <dbReference type="ARBA" id="ARBA00005336"/>
    </source>
</evidence>
<gene>
    <name evidence="7" type="ORF">CSX02_06405</name>
</gene>
<dbReference type="EC" id="3.2.1.52" evidence="3"/>
<organism evidence="7 8">
    <name type="scientific">Agathobacter ruminis</name>
    <dbReference type="NCBI Taxonomy" id="1712665"/>
    <lineage>
        <taxon>Bacteria</taxon>
        <taxon>Bacillati</taxon>
        <taxon>Bacillota</taxon>
        <taxon>Clostridia</taxon>
        <taxon>Lachnospirales</taxon>
        <taxon>Lachnospiraceae</taxon>
        <taxon>Agathobacter</taxon>
    </lineage>
</organism>
<comment type="catalytic activity">
    <reaction evidence="1">
        <text>Hydrolysis of terminal non-reducing N-acetyl-D-hexosamine residues in N-acetyl-beta-D-hexosaminides.</text>
        <dbReference type="EC" id="3.2.1.52"/>
    </reaction>
</comment>
<dbReference type="Pfam" id="PF00933">
    <property type="entry name" value="Glyco_hydro_3"/>
    <property type="match status" value="1"/>
</dbReference>
<name>A0A2G3E3R0_9FIRM</name>
<dbReference type="Gene3D" id="3.40.50.1700">
    <property type="entry name" value="Glycoside hydrolase family 3 C-terminal domain"/>
    <property type="match status" value="1"/>
</dbReference>
<comment type="similarity">
    <text evidence="2">Belongs to the glycosyl hydrolase 3 family.</text>
</comment>
<evidence type="ECO:0000313" key="7">
    <source>
        <dbReference type="EMBL" id="PHU37713.1"/>
    </source>
</evidence>
<evidence type="ECO:0000256" key="3">
    <source>
        <dbReference type="ARBA" id="ARBA00012663"/>
    </source>
</evidence>
<comment type="caution">
    <text evidence="7">The sequence shown here is derived from an EMBL/GenBank/DDBJ whole genome shotgun (WGS) entry which is preliminary data.</text>
</comment>
<keyword evidence="5" id="KW-0326">Glycosidase</keyword>
<feature type="domain" description="Glycoside hydrolase family 3 N-terminal" evidence="6">
    <location>
        <begin position="29"/>
        <end position="345"/>
    </location>
</feature>
<evidence type="ECO:0000256" key="1">
    <source>
        <dbReference type="ARBA" id="ARBA00001231"/>
    </source>
</evidence>
<reference evidence="7 8" key="2">
    <citation type="submission" date="2017-10" db="EMBL/GenBank/DDBJ databases">
        <authorList>
            <person name="Banno H."/>
            <person name="Chua N.-H."/>
        </authorList>
    </citation>
    <scope>NUCLEOTIDE SEQUENCE [LARGE SCALE GENOMIC DNA]</scope>
    <source>
        <strain evidence="7 8">JK623</strain>
    </source>
</reference>
<dbReference type="Gene3D" id="3.20.20.300">
    <property type="entry name" value="Glycoside hydrolase, family 3, N-terminal domain"/>
    <property type="match status" value="1"/>
</dbReference>
<dbReference type="PANTHER" id="PTHR30480">
    <property type="entry name" value="BETA-HEXOSAMINIDASE-RELATED"/>
    <property type="match status" value="1"/>
</dbReference>
<dbReference type="EMBL" id="PDYG01000031">
    <property type="protein sequence ID" value="PHU37713.1"/>
    <property type="molecule type" value="Genomic_DNA"/>
</dbReference>
<dbReference type="PANTHER" id="PTHR30480:SF13">
    <property type="entry name" value="BETA-HEXOSAMINIDASE"/>
    <property type="match status" value="1"/>
</dbReference>
<evidence type="ECO:0000259" key="6">
    <source>
        <dbReference type="Pfam" id="PF00933"/>
    </source>
</evidence>
<keyword evidence="8" id="KW-1185">Reference proteome</keyword>
<dbReference type="InterPro" id="IPR001764">
    <property type="entry name" value="Glyco_hydro_3_N"/>
</dbReference>
<dbReference type="AlphaFoldDB" id="A0A2G3E3R0"/>
<evidence type="ECO:0000256" key="4">
    <source>
        <dbReference type="ARBA" id="ARBA00022801"/>
    </source>
</evidence>
<dbReference type="SUPFAM" id="SSF51445">
    <property type="entry name" value="(Trans)glycosidases"/>
    <property type="match status" value="1"/>
</dbReference>
<dbReference type="InterPro" id="IPR036962">
    <property type="entry name" value="Glyco_hydro_3_N_sf"/>
</dbReference>
<sequence>MVDLKANPFYLNDEQIAWVEKTRSAMTDDEKAEQLLCPLMFTDDEEELKSIISAHNFGAVMFRSGVAEKVQRNLNAMQKVAKIPLLIAANLENGGDGVANEGTSMGNQMMVAATDNEERAYQLGKICGREGSALGFNWSFAPVLDIDMNYHNPITNVRTYGSDYTRTIRMGRQYIKGLTEEGIAPCIKHFPGDGVDERDQHLLTSVNTLSIDEWEATYGQIYRTMINEGALTAMIGHIAMPAMEEAVSGQPCNEVIPASCSKNILSGYLRGKLGFNGLVSTDASPMVGFLSNSVRREAVPLCIEYGCDVLLFNKDLEEDLMYMKEGIKNGLLSRARLEDAVTRILATKAALNLHTKHADGSICNGPEQMKQIACEEHLAWARGCADEGITLVKNVQNILPLSPAKTKKVLLEILGDFASNERVQKQVVDILEKEGFDVTVYVPETFETIFLNQAVEDFKKKYDLVLYVANIETASNKTVSRINWHTLFGAGNNLPWFVKEVPTVFVSFGNPYHLLDAPMIKTFVNSYSNAPHIVDMTFDKLFGKSEFKGKSPVDAFCGRWDTRL</sequence>